<sequence>MIFAVIKTGLVTVLIDLISVKTLDLKVSSGLPKVGSELPNNLLINRSSCRIETAFNKSTIT</sequence>
<evidence type="ECO:0000313" key="1">
    <source>
        <dbReference type="EMBL" id="GMM53200.1"/>
    </source>
</evidence>
<evidence type="ECO:0000313" key="2">
    <source>
        <dbReference type="Proteomes" id="UP001362899"/>
    </source>
</evidence>
<dbReference type="AlphaFoldDB" id="A0AAV5RNU7"/>
<protein>
    <submittedName>
        <fullName evidence="1">Uncharacterized protein</fullName>
    </submittedName>
</protein>
<reference evidence="1 2" key="1">
    <citation type="journal article" date="2023" name="Elife">
        <title>Identification of key yeast species and microbe-microbe interactions impacting larval growth of Drosophila in the wild.</title>
        <authorList>
            <person name="Mure A."/>
            <person name="Sugiura Y."/>
            <person name="Maeda R."/>
            <person name="Honda K."/>
            <person name="Sakurai N."/>
            <person name="Takahashi Y."/>
            <person name="Watada M."/>
            <person name="Katoh T."/>
            <person name="Gotoh A."/>
            <person name="Gotoh Y."/>
            <person name="Taniguchi I."/>
            <person name="Nakamura K."/>
            <person name="Hayashi T."/>
            <person name="Katayama T."/>
            <person name="Uemura T."/>
            <person name="Hattori Y."/>
        </authorList>
    </citation>
    <scope>NUCLEOTIDE SEQUENCE [LARGE SCALE GENOMIC DNA]</scope>
    <source>
        <strain evidence="1 2">SB-73</strain>
    </source>
</reference>
<name>A0AAV5RNU7_STABA</name>
<keyword evidence="2" id="KW-1185">Reference proteome</keyword>
<gene>
    <name evidence="1" type="ORF">DASB73_041630</name>
</gene>
<dbReference type="EMBL" id="BTGC01000008">
    <property type="protein sequence ID" value="GMM53200.1"/>
    <property type="molecule type" value="Genomic_DNA"/>
</dbReference>
<organism evidence="1 2">
    <name type="scientific">Starmerella bacillaris</name>
    <name type="common">Yeast</name>
    <name type="synonym">Candida zemplinina</name>
    <dbReference type="NCBI Taxonomy" id="1247836"/>
    <lineage>
        <taxon>Eukaryota</taxon>
        <taxon>Fungi</taxon>
        <taxon>Dikarya</taxon>
        <taxon>Ascomycota</taxon>
        <taxon>Saccharomycotina</taxon>
        <taxon>Dipodascomycetes</taxon>
        <taxon>Dipodascales</taxon>
        <taxon>Trichomonascaceae</taxon>
        <taxon>Starmerella</taxon>
    </lineage>
</organism>
<proteinExistence type="predicted"/>
<dbReference type="Proteomes" id="UP001362899">
    <property type="component" value="Unassembled WGS sequence"/>
</dbReference>
<accession>A0AAV5RNU7</accession>
<comment type="caution">
    <text evidence="1">The sequence shown here is derived from an EMBL/GenBank/DDBJ whole genome shotgun (WGS) entry which is preliminary data.</text>
</comment>